<evidence type="ECO:0000259" key="10">
    <source>
        <dbReference type="PROSITE" id="PS51746"/>
    </source>
</evidence>
<evidence type="ECO:0000256" key="1">
    <source>
        <dbReference type="ARBA" id="ARBA00001936"/>
    </source>
</evidence>
<organism evidence="11 12">
    <name type="scientific">Rotaria sordida</name>
    <dbReference type="NCBI Taxonomy" id="392033"/>
    <lineage>
        <taxon>Eukaryota</taxon>
        <taxon>Metazoa</taxon>
        <taxon>Spiralia</taxon>
        <taxon>Gnathifera</taxon>
        <taxon>Rotifera</taxon>
        <taxon>Eurotatoria</taxon>
        <taxon>Bdelloidea</taxon>
        <taxon>Philodinida</taxon>
        <taxon>Philodinidae</taxon>
        <taxon>Rotaria</taxon>
    </lineage>
</organism>
<accession>A0A819Q560</accession>
<dbReference type="EMBL" id="CAJOBE010006859">
    <property type="protein sequence ID" value="CAF4019297.1"/>
    <property type="molecule type" value="Genomic_DNA"/>
</dbReference>
<evidence type="ECO:0000256" key="4">
    <source>
        <dbReference type="ARBA" id="ARBA00022723"/>
    </source>
</evidence>
<name>A0A819Q560_9BILA</name>
<dbReference type="PANTHER" id="PTHR13832">
    <property type="entry name" value="PROTEIN PHOSPHATASE 2C"/>
    <property type="match status" value="1"/>
</dbReference>
<evidence type="ECO:0000256" key="2">
    <source>
        <dbReference type="ARBA" id="ARBA00006702"/>
    </source>
</evidence>
<feature type="compositionally biased region" description="Acidic residues" evidence="9">
    <location>
        <begin position="151"/>
        <end position="202"/>
    </location>
</feature>
<comment type="cofactor">
    <cofactor evidence="1">
        <name>Mn(2+)</name>
        <dbReference type="ChEBI" id="CHEBI:29035"/>
    </cofactor>
</comment>
<feature type="region of interest" description="Disordered" evidence="9">
    <location>
        <begin position="1"/>
        <end position="21"/>
    </location>
</feature>
<keyword evidence="7" id="KW-0904">Protein phosphatase</keyword>
<dbReference type="Pfam" id="PF00481">
    <property type="entry name" value="PP2C"/>
    <property type="match status" value="1"/>
</dbReference>
<keyword evidence="6" id="KW-0460">Magnesium</keyword>
<feature type="compositionally biased region" description="Polar residues" evidence="9">
    <location>
        <begin position="128"/>
        <end position="144"/>
    </location>
</feature>
<evidence type="ECO:0000256" key="8">
    <source>
        <dbReference type="ARBA" id="ARBA00023211"/>
    </source>
</evidence>
<evidence type="ECO:0000256" key="3">
    <source>
        <dbReference type="ARBA" id="ARBA00013081"/>
    </source>
</evidence>
<evidence type="ECO:0000313" key="12">
    <source>
        <dbReference type="Proteomes" id="UP000663874"/>
    </source>
</evidence>
<evidence type="ECO:0000313" key="11">
    <source>
        <dbReference type="EMBL" id="CAF4019297.1"/>
    </source>
</evidence>
<keyword evidence="8" id="KW-0464">Manganese</keyword>
<dbReference type="EC" id="3.1.3.16" evidence="3"/>
<comment type="caution">
    <text evidence="11">The sequence shown here is derived from an EMBL/GenBank/DDBJ whole genome shotgun (WGS) entry which is preliminary data.</text>
</comment>
<dbReference type="Proteomes" id="UP000663874">
    <property type="component" value="Unassembled WGS sequence"/>
</dbReference>
<keyword evidence="5" id="KW-0378">Hydrolase</keyword>
<protein>
    <recommendedName>
        <fullName evidence="3">protein-serine/threonine phosphatase</fullName>
        <ecNumber evidence="3">3.1.3.16</ecNumber>
    </recommendedName>
</protein>
<feature type="region of interest" description="Disordered" evidence="9">
    <location>
        <begin position="226"/>
        <end position="277"/>
    </location>
</feature>
<gene>
    <name evidence="11" type="ORF">FNK824_LOCUS26975</name>
</gene>
<dbReference type="SUPFAM" id="SSF81606">
    <property type="entry name" value="PP2C-like"/>
    <property type="match status" value="1"/>
</dbReference>
<evidence type="ECO:0000256" key="9">
    <source>
        <dbReference type="SAM" id="MobiDB-lite"/>
    </source>
</evidence>
<dbReference type="InterPro" id="IPR036457">
    <property type="entry name" value="PPM-type-like_dom_sf"/>
</dbReference>
<dbReference type="CDD" id="cd00143">
    <property type="entry name" value="PP2Cc"/>
    <property type="match status" value="1"/>
</dbReference>
<evidence type="ECO:0000256" key="7">
    <source>
        <dbReference type="ARBA" id="ARBA00022912"/>
    </source>
</evidence>
<proteinExistence type="inferred from homology"/>
<dbReference type="Gene3D" id="3.60.40.10">
    <property type="entry name" value="PPM-type phosphatase domain"/>
    <property type="match status" value="1"/>
</dbReference>
<dbReference type="InterPro" id="IPR015655">
    <property type="entry name" value="PP2C"/>
</dbReference>
<dbReference type="SMART" id="SM00332">
    <property type="entry name" value="PP2Cc"/>
    <property type="match status" value="1"/>
</dbReference>
<dbReference type="GO" id="GO:0004722">
    <property type="term" value="F:protein serine/threonine phosphatase activity"/>
    <property type="evidence" value="ECO:0007669"/>
    <property type="project" value="UniProtKB-EC"/>
</dbReference>
<keyword evidence="4" id="KW-0479">Metal-binding</keyword>
<dbReference type="PROSITE" id="PS51746">
    <property type="entry name" value="PPM_2"/>
    <property type="match status" value="1"/>
</dbReference>
<feature type="non-terminal residue" evidence="11">
    <location>
        <position position="1"/>
    </location>
</feature>
<feature type="region of interest" description="Disordered" evidence="9">
    <location>
        <begin position="89"/>
        <end position="213"/>
    </location>
</feature>
<evidence type="ECO:0000256" key="5">
    <source>
        <dbReference type="ARBA" id="ARBA00022801"/>
    </source>
</evidence>
<comment type="similarity">
    <text evidence="2">Belongs to the PP2C family.</text>
</comment>
<feature type="compositionally biased region" description="Acidic residues" evidence="9">
    <location>
        <begin position="253"/>
        <end position="277"/>
    </location>
</feature>
<evidence type="ECO:0000256" key="6">
    <source>
        <dbReference type="ARBA" id="ARBA00022842"/>
    </source>
</evidence>
<feature type="domain" description="PPM-type phosphatase" evidence="10">
    <location>
        <begin position="226"/>
        <end position="467"/>
    </location>
</feature>
<dbReference type="InterPro" id="IPR001932">
    <property type="entry name" value="PPM-type_phosphatase-like_dom"/>
</dbReference>
<sequence>KKILQKLANDDEHDDTEQSHEFVASLNPNEENHHNDELNIEEAQLLKKEAEVPIEEILKRYSGNEKHFHSPNISKHIIDNHEENIQISPINQDSNLITNSNEENTTDITTEIKPSSSEEKISSRNLKKPTTTDSPTIIKSNSLTRHLLSDNTDELDDDDDDDDDDEDDFEFNGSDEETSGDEAEDHEIDENEEEDDNDDDDKPLEASKAAQIQKLMRKSIMAILNRRAKKKKRNTVAANDDDEDVKENHNEDHESDDNEEEEGEDDDDDDDEEDIDDEDDTDLAMLDMDNDPGSSSGCTAVVTLLRDKQLYVANAGDSRCVVCRNGQAIEMSFDHKPEDPKERSRIEKAGYKVTLDGRVSGGLNLSRAIGDHAYKKKSLLSAEEQAITALPDIRTLTLDDQDEFMIIACDGIWNFMSSQDVIEFVRLRLDKKTLSQICEELFMYCLAPNTCGDGTGCDNMTAIIVKFNFNSQSTTLQSSISLNNNNKRSLSPEHPPTTDITDNSNNKKLKILTENCTNETKSTDIFSLNSTEQTLS</sequence>
<reference evidence="11" key="1">
    <citation type="submission" date="2021-02" db="EMBL/GenBank/DDBJ databases">
        <authorList>
            <person name="Nowell W R."/>
        </authorList>
    </citation>
    <scope>NUCLEOTIDE SEQUENCE</scope>
</reference>
<dbReference type="PANTHER" id="PTHR13832:SF803">
    <property type="entry name" value="PROTEIN PHOSPHATASE 1G"/>
    <property type="match status" value="1"/>
</dbReference>
<feature type="region of interest" description="Disordered" evidence="9">
    <location>
        <begin position="483"/>
        <end position="504"/>
    </location>
</feature>
<dbReference type="GO" id="GO:0046872">
    <property type="term" value="F:metal ion binding"/>
    <property type="evidence" value="ECO:0007669"/>
    <property type="project" value="UniProtKB-KW"/>
</dbReference>
<feature type="compositionally biased region" description="Low complexity" evidence="9">
    <location>
        <begin position="97"/>
        <end position="115"/>
    </location>
</feature>
<dbReference type="AlphaFoldDB" id="A0A819Q560"/>